<dbReference type="OrthoDB" id="1755469at2"/>
<evidence type="ECO:0000313" key="2">
    <source>
        <dbReference type="EMBL" id="KHS56319.1"/>
    </source>
</evidence>
<comment type="caution">
    <text evidence="2">The sequence shown here is derived from an EMBL/GenBank/DDBJ whole genome shotgun (WGS) entry which is preliminary data.</text>
</comment>
<keyword evidence="3" id="KW-1185">Reference proteome</keyword>
<dbReference type="RefSeq" id="WP_039680642.1">
    <property type="nucleotide sequence ID" value="NZ_JAWGXO010000011.1"/>
</dbReference>
<keyword evidence="1" id="KW-1133">Transmembrane helix</keyword>
<name>A0A0B3VUP1_9FIRM</name>
<dbReference type="Proteomes" id="UP000031189">
    <property type="component" value="Unassembled WGS sequence"/>
</dbReference>
<feature type="transmembrane region" description="Helical" evidence="1">
    <location>
        <begin position="38"/>
        <end position="58"/>
    </location>
</feature>
<sequence>MSSNKKFSSNNFILFLYILFTILFVAVWIYQLFISKQYAMGIVLTFWQVVFTIAYLFFVKE</sequence>
<evidence type="ECO:0000313" key="3">
    <source>
        <dbReference type="Proteomes" id="UP000031189"/>
    </source>
</evidence>
<accession>A0A0B3VUP1</accession>
<feature type="transmembrane region" description="Helical" evidence="1">
    <location>
        <begin position="12"/>
        <end position="32"/>
    </location>
</feature>
<keyword evidence="1" id="KW-0472">Membrane</keyword>
<proteinExistence type="predicted"/>
<dbReference type="EMBL" id="JWHR01000115">
    <property type="protein sequence ID" value="KHS56319.1"/>
    <property type="molecule type" value="Genomic_DNA"/>
</dbReference>
<gene>
    <name evidence="2" type="ORF">QX51_14690</name>
</gene>
<evidence type="ECO:0000256" key="1">
    <source>
        <dbReference type="SAM" id="Phobius"/>
    </source>
</evidence>
<reference evidence="2 3" key="1">
    <citation type="submission" date="2014-12" db="EMBL/GenBank/DDBJ databases">
        <title>Draft genome sequence of Terrisporobacter sp. 08-306576, isolated from the blood culture of a bacteremia patient.</title>
        <authorList>
            <person name="Lund L.C."/>
            <person name="Sydenham T.V."/>
            <person name="Hogh S.V."/>
            <person name="Skov M.N."/>
            <person name="Kemp M."/>
            <person name="Justesen U.S."/>
        </authorList>
    </citation>
    <scope>NUCLEOTIDE SEQUENCE [LARGE SCALE GENOMIC DNA]</scope>
    <source>
        <strain evidence="2 3">08-306576</strain>
    </source>
</reference>
<keyword evidence="1" id="KW-0812">Transmembrane</keyword>
<dbReference type="AlphaFoldDB" id="A0A0B3VUP1"/>
<dbReference type="STRING" id="1577792.QX51_14690"/>
<organism evidence="2 3">
    <name type="scientific">Terrisporobacter othiniensis</name>
    <dbReference type="NCBI Taxonomy" id="1577792"/>
    <lineage>
        <taxon>Bacteria</taxon>
        <taxon>Bacillati</taxon>
        <taxon>Bacillota</taxon>
        <taxon>Clostridia</taxon>
        <taxon>Peptostreptococcales</taxon>
        <taxon>Peptostreptococcaceae</taxon>
        <taxon>Terrisporobacter</taxon>
    </lineage>
</organism>
<protein>
    <submittedName>
        <fullName evidence="2">Uncharacterized protein</fullName>
    </submittedName>
</protein>